<gene>
    <name evidence="9" type="ORF">E4L96_01480</name>
</gene>
<dbReference type="Gene3D" id="3.40.50.2300">
    <property type="match status" value="1"/>
</dbReference>
<dbReference type="InterPro" id="IPR003593">
    <property type="entry name" value="AAA+_ATPase"/>
</dbReference>
<reference evidence="9 10" key="1">
    <citation type="submission" date="2019-03" db="EMBL/GenBank/DDBJ databases">
        <title>Draft Genome Sequence of Massilia arenosa sp. nov., a Novel Massilia Species Isolated from a Sandy-loam Maize Soil.</title>
        <authorList>
            <person name="Raths R."/>
            <person name="Peta V."/>
            <person name="Bucking H."/>
        </authorList>
    </citation>
    <scope>NUCLEOTIDE SEQUENCE [LARGE SCALE GENOMIC DNA]</scope>
    <source>
        <strain evidence="9 10">MC02</strain>
    </source>
</reference>
<evidence type="ECO:0000256" key="4">
    <source>
        <dbReference type="ARBA" id="ARBA00023163"/>
    </source>
</evidence>
<dbReference type="SUPFAM" id="SSF52172">
    <property type="entry name" value="CheY-like"/>
    <property type="match status" value="1"/>
</dbReference>
<evidence type="ECO:0000313" key="9">
    <source>
        <dbReference type="EMBL" id="TFW29405.1"/>
    </source>
</evidence>
<dbReference type="PROSITE" id="PS50110">
    <property type="entry name" value="RESPONSE_REGULATORY"/>
    <property type="match status" value="1"/>
</dbReference>
<protein>
    <submittedName>
        <fullName evidence="9">Sigma-54-dependent Fis family transcriptional regulator</fullName>
    </submittedName>
</protein>
<dbReference type="GO" id="GO:0043565">
    <property type="term" value="F:sequence-specific DNA binding"/>
    <property type="evidence" value="ECO:0007669"/>
    <property type="project" value="InterPro"/>
</dbReference>
<keyword evidence="4" id="KW-0804">Transcription</keyword>
<feature type="modified residue" description="4-aspartylphosphate" evidence="5">
    <location>
        <position position="56"/>
    </location>
</feature>
<name>A0A4Y9SSE6_9BURK</name>
<evidence type="ECO:0000256" key="3">
    <source>
        <dbReference type="ARBA" id="ARBA00023015"/>
    </source>
</evidence>
<dbReference type="InterPro" id="IPR027417">
    <property type="entry name" value="P-loop_NTPase"/>
</dbReference>
<dbReference type="FunFam" id="3.40.50.300:FF:000006">
    <property type="entry name" value="DNA-binding transcriptional regulator NtrC"/>
    <property type="match status" value="1"/>
</dbReference>
<evidence type="ECO:0000256" key="2">
    <source>
        <dbReference type="ARBA" id="ARBA00022840"/>
    </source>
</evidence>
<dbReference type="SMART" id="SM00448">
    <property type="entry name" value="REC"/>
    <property type="match status" value="1"/>
</dbReference>
<dbReference type="InterPro" id="IPR011006">
    <property type="entry name" value="CheY-like_superfamily"/>
</dbReference>
<dbReference type="PANTHER" id="PTHR32071:SF113">
    <property type="entry name" value="ALGINATE BIOSYNTHESIS TRANSCRIPTIONAL REGULATORY PROTEIN ALGB"/>
    <property type="match status" value="1"/>
</dbReference>
<keyword evidence="10" id="KW-1185">Reference proteome</keyword>
<comment type="caution">
    <text evidence="9">The sequence shown here is derived from an EMBL/GenBank/DDBJ whole genome shotgun (WGS) entry which is preliminary data.</text>
</comment>
<feature type="domain" description="Response regulatory" evidence="8">
    <location>
        <begin position="7"/>
        <end position="126"/>
    </location>
</feature>
<dbReference type="InterPro" id="IPR002197">
    <property type="entry name" value="HTH_Fis"/>
</dbReference>
<dbReference type="InterPro" id="IPR058031">
    <property type="entry name" value="AAA_lid_NorR"/>
</dbReference>
<dbReference type="OrthoDB" id="9761705at2"/>
<evidence type="ECO:0000259" key="7">
    <source>
        <dbReference type="PROSITE" id="PS50045"/>
    </source>
</evidence>
<dbReference type="Proteomes" id="UP000298438">
    <property type="component" value="Unassembled WGS sequence"/>
</dbReference>
<dbReference type="Gene3D" id="1.10.8.60">
    <property type="match status" value="1"/>
</dbReference>
<sequence length="519" mass="54718">MASDAGTILILDDDIDVACAAQLLLRRRFGKALTAHDAATARELAGMHMPAVVLLDFNFTPGRTDGREGLEMLAWLRAQPQPPEVIAMTAYADVPLAVEALKLGAGDFITKPWENSRLVAAVEAALARRAPRPGGSSATADLMGDSAAMREVKAMIESVGPTEANVMILGENGVGKELVARAVHQASRRAHGQFLAVDMGALPETTVESELFGHRRGAFTDAKEARAGRFQAARGGTLFLDEIGNLPLAAQAKLLTVLERREVTPIGADRAEPIDVRIVSATNLEEARLFDASVFRPDLLFRLNTIVIRVPPLRARRADIEPLLRHYIAFYESQYGKAPRSIDGAAIEQLRAYAWPGNVRALRHACERAVILGMQDSYRYEDFGVGPVHSTATGGDTRRLGGATGETDGDAAAHGTGGYGTSSTASGGDALRPAGGHGAGPAVMGGEALRSVGGHGTGPATGDGDAVRPAGADMLRLDAVERETIAAALAQANGNISQAARLLGLSRAALYRKLEKHGL</sequence>
<dbReference type="Pfam" id="PF00072">
    <property type="entry name" value="Response_reg"/>
    <property type="match status" value="1"/>
</dbReference>
<dbReference type="Pfam" id="PF02954">
    <property type="entry name" value="HTH_8"/>
    <property type="match status" value="1"/>
</dbReference>
<feature type="region of interest" description="Disordered" evidence="6">
    <location>
        <begin position="390"/>
        <end position="469"/>
    </location>
</feature>
<dbReference type="InterPro" id="IPR009057">
    <property type="entry name" value="Homeodomain-like_sf"/>
</dbReference>
<dbReference type="RefSeq" id="WP_135205470.1">
    <property type="nucleotide sequence ID" value="NZ_SPVF01000018.1"/>
</dbReference>
<evidence type="ECO:0000313" key="10">
    <source>
        <dbReference type="Proteomes" id="UP000298438"/>
    </source>
</evidence>
<dbReference type="Pfam" id="PF00158">
    <property type="entry name" value="Sigma54_activat"/>
    <property type="match status" value="1"/>
</dbReference>
<dbReference type="Pfam" id="PF25601">
    <property type="entry name" value="AAA_lid_14"/>
    <property type="match status" value="1"/>
</dbReference>
<dbReference type="GO" id="GO:0005524">
    <property type="term" value="F:ATP binding"/>
    <property type="evidence" value="ECO:0007669"/>
    <property type="project" value="UniProtKB-KW"/>
</dbReference>
<dbReference type="SMART" id="SM00382">
    <property type="entry name" value="AAA"/>
    <property type="match status" value="1"/>
</dbReference>
<dbReference type="SUPFAM" id="SSF46689">
    <property type="entry name" value="Homeodomain-like"/>
    <property type="match status" value="1"/>
</dbReference>
<keyword evidence="3" id="KW-0805">Transcription regulation</keyword>
<dbReference type="PANTHER" id="PTHR32071">
    <property type="entry name" value="TRANSCRIPTIONAL REGULATORY PROTEIN"/>
    <property type="match status" value="1"/>
</dbReference>
<dbReference type="EMBL" id="SPVF01000018">
    <property type="protein sequence ID" value="TFW29405.1"/>
    <property type="molecule type" value="Genomic_DNA"/>
</dbReference>
<dbReference type="SUPFAM" id="SSF52540">
    <property type="entry name" value="P-loop containing nucleoside triphosphate hydrolases"/>
    <property type="match status" value="1"/>
</dbReference>
<keyword evidence="5" id="KW-0597">Phosphoprotein</keyword>
<dbReference type="GO" id="GO:0000160">
    <property type="term" value="P:phosphorelay signal transduction system"/>
    <property type="evidence" value="ECO:0007669"/>
    <property type="project" value="InterPro"/>
</dbReference>
<keyword evidence="2" id="KW-0067">ATP-binding</keyword>
<organism evidence="9 10">
    <name type="scientific">Zemynaea arenosa</name>
    <dbReference type="NCBI Taxonomy" id="2561931"/>
    <lineage>
        <taxon>Bacteria</taxon>
        <taxon>Pseudomonadati</taxon>
        <taxon>Pseudomonadota</taxon>
        <taxon>Betaproteobacteria</taxon>
        <taxon>Burkholderiales</taxon>
        <taxon>Oxalobacteraceae</taxon>
        <taxon>Telluria group</taxon>
        <taxon>Zemynaea</taxon>
    </lineage>
</organism>
<dbReference type="Gene3D" id="3.40.50.300">
    <property type="entry name" value="P-loop containing nucleotide triphosphate hydrolases"/>
    <property type="match status" value="1"/>
</dbReference>
<dbReference type="PRINTS" id="PR01590">
    <property type="entry name" value="HTHFIS"/>
</dbReference>
<proteinExistence type="predicted"/>
<keyword evidence="1" id="KW-0547">Nucleotide-binding</keyword>
<dbReference type="GO" id="GO:0006355">
    <property type="term" value="P:regulation of DNA-templated transcription"/>
    <property type="evidence" value="ECO:0007669"/>
    <property type="project" value="InterPro"/>
</dbReference>
<evidence type="ECO:0000259" key="8">
    <source>
        <dbReference type="PROSITE" id="PS50110"/>
    </source>
</evidence>
<dbReference type="PROSITE" id="PS50045">
    <property type="entry name" value="SIGMA54_INTERACT_4"/>
    <property type="match status" value="1"/>
</dbReference>
<evidence type="ECO:0000256" key="5">
    <source>
        <dbReference type="PROSITE-ProRule" id="PRU00169"/>
    </source>
</evidence>
<feature type="compositionally biased region" description="Low complexity" evidence="6">
    <location>
        <begin position="421"/>
        <end position="430"/>
    </location>
</feature>
<evidence type="ECO:0000256" key="1">
    <source>
        <dbReference type="ARBA" id="ARBA00022741"/>
    </source>
</evidence>
<evidence type="ECO:0000256" key="6">
    <source>
        <dbReference type="SAM" id="MobiDB-lite"/>
    </source>
</evidence>
<accession>A0A4Y9SSE6</accession>
<dbReference type="InterPro" id="IPR002078">
    <property type="entry name" value="Sigma_54_int"/>
</dbReference>
<dbReference type="CDD" id="cd00009">
    <property type="entry name" value="AAA"/>
    <property type="match status" value="1"/>
</dbReference>
<dbReference type="InterPro" id="IPR001789">
    <property type="entry name" value="Sig_transdc_resp-reg_receiver"/>
</dbReference>
<dbReference type="AlphaFoldDB" id="A0A4Y9SSE6"/>
<feature type="domain" description="Sigma-54 factor interaction" evidence="7">
    <location>
        <begin position="142"/>
        <end position="371"/>
    </location>
</feature>
<dbReference type="CDD" id="cd00156">
    <property type="entry name" value="REC"/>
    <property type="match status" value="1"/>
</dbReference>
<dbReference type="Gene3D" id="1.10.10.60">
    <property type="entry name" value="Homeodomain-like"/>
    <property type="match status" value="1"/>
</dbReference>